<dbReference type="Pfam" id="PF14226">
    <property type="entry name" value="DIOX_N"/>
    <property type="match status" value="2"/>
</dbReference>
<organism evidence="3 4">
    <name type="scientific">Durusdinium trenchii</name>
    <dbReference type="NCBI Taxonomy" id="1381693"/>
    <lineage>
        <taxon>Eukaryota</taxon>
        <taxon>Sar</taxon>
        <taxon>Alveolata</taxon>
        <taxon>Dinophyceae</taxon>
        <taxon>Suessiales</taxon>
        <taxon>Symbiodiniaceae</taxon>
        <taxon>Durusdinium</taxon>
    </lineage>
</organism>
<comment type="caution">
    <text evidence="3">The sequence shown here is derived from an EMBL/GenBank/DDBJ whole genome shotgun (WGS) entry which is preliminary data.</text>
</comment>
<dbReference type="Proteomes" id="UP001642484">
    <property type="component" value="Unassembled WGS sequence"/>
</dbReference>
<dbReference type="InterPro" id="IPR026992">
    <property type="entry name" value="DIOX_N"/>
</dbReference>
<evidence type="ECO:0000256" key="1">
    <source>
        <dbReference type="SAM" id="SignalP"/>
    </source>
</evidence>
<dbReference type="InterPro" id="IPR044861">
    <property type="entry name" value="IPNS-like_FE2OG_OXY"/>
</dbReference>
<name>A0ABP0KUD2_9DINO</name>
<dbReference type="PROSITE" id="PS51471">
    <property type="entry name" value="FE2OG_OXY"/>
    <property type="match status" value="1"/>
</dbReference>
<keyword evidence="1" id="KW-0732">Signal</keyword>
<dbReference type="PANTHER" id="PTHR47990">
    <property type="entry name" value="2-OXOGLUTARATE (2OG) AND FE(II)-DEPENDENT OXYGENASE SUPERFAMILY PROTEIN-RELATED"/>
    <property type="match status" value="1"/>
</dbReference>
<feature type="chain" id="PRO_5046101235" description="Fe2OG dioxygenase domain-containing protein" evidence="1">
    <location>
        <begin position="17"/>
        <end position="730"/>
    </location>
</feature>
<evidence type="ECO:0000259" key="2">
    <source>
        <dbReference type="PROSITE" id="PS51471"/>
    </source>
</evidence>
<dbReference type="EMBL" id="CAXAMN010009802">
    <property type="protein sequence ID" value="CAK9029838.1"/>
    <property type="molecule type" value="Genomic_DNA"/>
</dbReference>
<sequence length="730" mass="81203">MGRWVWICFVFQACVAKYAQIQQVSVAKFARGSTEEKAEQVQKLRTAFETKGMVVLVDVGFPEGLIEKTMSKSREFFELPLHLKEKHGEPSGYPPRSYGAVTVPTGKFYKTQQKDDPGNILNEWLLVKNTTVPIDWKDPYYSSDEGQEFYSSISKHPEQQQWPAEVPGLQEVTGAFYREMEKLATTMQELFALALGISKDFFSSRSQRAPIWPVTIAHYPPQEVAPAEDKERIQPHWDRTLFSLITTSDAGDEDSEGGLQILVDKETGDGVDGRAEMEGRSTEWQKVRRPPGGFIINVGEIMSRWSNGRLKHVVHRVPNPKPGHPDLGRISLMAFVVPDYDAVVECIHCKEDGSTPIYEKTWVGEMMNWGSRLPIYNQTKMEMMRMAQGLYSTKGDQVKLGDPTDVKSLEKQLTKKAIPVLDIAALQNGTQEEQKVAARRLSEAFERTGFAVVTGHPVPPEHMRNLRIKAYQFFRSPLEEKKKFDKGKGYGFGGYNNQRESGAQLLGDFSRPVDMVESLHAGLAGLRAGVEGIQLRGTDEGAKDGHCSIKDISGCEMEESTPPVLSRFLPKCSVGVGSLIPPCHRGPCEARGQGSAALAQRHQRGVGLGHRSRECRPPTGLLSLQEGGAKRWPDGLRPTCGFWRCHHDQLGPSQSTWFAGGHQRCWDQRKGPGAPLGGCALHPGLLRAQCGCAALPLDREQVEGLSASRFIQREESRASLHHHRGLVAQD</sequence>
<reference evidence="3 4" key="1">
    <citation type="submission" date="2024-02" db="EMBL/GenBank/DDBJ databases">
        <authorList>
            <person name="Chen Y."/>
            <person name="Shah S."/>
            <person name="Dougan E. K."/>
            <person name="Thang M."/>
            <person name="Chan C."/>
        </authorList>
    </citation>
    <scope>NUCLEOTIDE SEQUENCE [LARGE SCALE GENOMIC DNA]</scope>
</reference>
<dbReference type="Pfam" id="PF03171">
    <property type="entry name" value="2OG-FeII_Oxy"/>
    <property type="match status" value="1"/>
</dbReference>
<dbReference type="InterPro" id="IPR005123">
    <property type="entry name" value="Oxoglu/Fe-dep_dioxygenase_dom"/>
</dbReference>
<gene>
    <name evidence="3" type="ORF">CCMP2556_LOCUS17650</name>
</gene>
<feature type="domain" description="Fe2OG dioxygenase" evidence="2">
    <location>
        <begin position="210"/>
        <end position="338"/>
    </location>
</feature>
<feature type="signal peptide" evidence="1">
    <location>
        <begin position="1"/>
        <end position="16"/>
    </location>
</feature>
<protein>
    <recommendedName>
        <fullName evidence="2">Fe2OG dioxygenase domain-containing protein</fullName>
    </recommendedName>
</protein>
<evidence type="ECO:0000313" key="3">
    <source>
        <dbReference type="EMBL" id="CAK9029838.1"/>
    </source>
</evidence>
<dbReference type="InterPro" id="IPR050231">
    <property type="entry name" value="Iron_ascorbate_oxido_reductase"/>
</dbReference>
<keyword evidence="4" id="KW-1185">Reference proteome</keyword>
<evidence type="ECO:0000313" key="4">
    <source>
        <dbReference type="Proteomes" id="UP001642484"/>
    </source>
</evidence>
<dbReference type="InterPro" id="IPR027443">
    <property type="entry name" value="IPNS-like_sf"/>
</dbReference>
<dbReference type="Gene3D" id="2.60.120.330">
    <property type="entry name" value="B-lactam Antibiotic, Isopenicillin N Synthase, Chain"/>
    <property type="match status" value="2"/>
</dbReference>
<accession>A0ABP0KUD2</accession>
<proteinExistence type="predicted"/>
<dbReference type="SUPFAM" id="SSF51197">
    <property type="entry name" value="Clavaminate synthase-like"/>
    <property type="match status" value="2"/>
</dbReference>